<feature type="domain" description="C2H2-type" evidence="12">
    <location>
        <begin position="1780"/>
        <end position="1809"/>
    </location>
</feature>
<feature type="compositionally biased region" description="Low complexity" evidence="11">
    <location>
        <begin position="2347"/>
        <end position="2362"/>
    </location>
</feature>
<feature type="domain" description="CCHC HIVEP-type" evidence="13">
    <location>
        <begin position="634"/>
        <end position="664"/>
    </location>
</feature>
<feature type="compositionally biased region" description="Polar residues" evidence="11">
    <location>
        <begin position="1512"/>
        <end position="1524"/>
    </location>
</feature>
<dbReference type="GO" id="GO:0000978">
    <property type="term" value="F:RNA polymerase II cis-regulatory region sequence-specific DNA binding"/>
    <property type="evidence" value="ECO:0007669"/>
    <property type="project" value="TreeGrafter"/>
</dbReference>
<reference evidence="14" key="2">
    <citation type="submission" date="2025-09" db="UniProtKB">
        <authorList>
            <consortium name="Ensembl"/>
        </authorList>
    </citation>
    <scope>IDENTIFICATION</scope>
</reference>
<feature type="compositionally biased region" description="Polar residues" evidence="11">
    <location>
        <begin position="384"/>
        <end position="407"/>
    </location>
</feature>
<feature type="region of interest" description="Disordered" evidence="11">
    <location>
        <begin position="1"/>
        <end position="152"/>
    </location>
</feature>
<feature type="compositionally biased region" description="Basic and acidic residues" evidence="11">
    <location>
        <begin position="2280"/>
        <end position="2302"/>
    </location>
</feature>
<keyword evidence="4" id="KW-0677">Repeat</keyword>
<feature type="region of interest" description="Disordered" evidence="11">
    <location>
        <begin position="2237"/>
        <end position="2264"/>
    </location>
</feature>
<dbReference type="Pfam" id="PF00096">
    <property type="entry name" value="zf-C2H2"/>
    <property type="match status" value="2"/>
</dbReference>
<keyword evidence="9" id="KW-0539">Nucleus</keyword>
<dbReference type="SMART" id="SM00355">
    <property type="entry name" value="ZnF_C2H2"/>
    <property type="match status" value="5"/>
</dbReference>
<dbReference type="FunFam" id="3.30.160.60:FF:000033">
    <property type="entry name" value="Immunodeficiency virus type I enhancer binding protein 1"/>
    <property type="match status" value="2"/>
</dbReference>
<dbReference type="InterPro" id="IPR036236">
    <property type="entry name" value="Znf_C2H2_sf"/>
</dbReference>
<evidence type="ECO:0000259" key="12">
    <source>
        <dbReference type="PROSITE" id="PS50157"/>
    </source>
</evidence>
<proteinExistence type="predicted"/>
<dbReference type="Proteomes" id="UP000694555">
    <property type="component" value="Unplaced"/>
</dbReference>
<feature type="compositionally biased region" description="Acidic residues" evidence="11">
    <location>
        <begin position="1824"/>
        <end position="1833"/>
    </location>
</feature>
<feature type="compositionally biased region" description="Low complexity" evidence="11">
    <location>
        <begin position="1017"/>
        <end position="1035"/>
    </location>
</feature>
<feature type="compositionally biased region" description="Low complexity" evidence="11">
    <location>
        <begin position="126"/>
        <end position="149"/>
    </location>
</feature>
<evidence type="ECO:0000256" key="9">
    <source>
        <dbReference type="ARBA" id="ARBA00023242"/>
    </source>
</evidence>
<evidence type="ECO:0000313" key="15">
    <source>
        <dbReference type="Proteomes" id="UP000694555"/>
    </source>
</evidence>
<evidence type="ECO:0000256" key="11">
    <source>
        <dbReference type="SAM" id="MobiDB-lite"/>
    </source>
</evidence>
<feature type="compositionally biased region" description="Polar residues" evidence="11">
    <location>
        <begin position="769"/>
        <end position="783"/>
    </location>
</feature>
<dbReference type="Gene3D" id="3.30.160.60">
    <property type="entry name" value="Classic Zinc Finger"/>
    <property type="match status" value="4"/>
</dbReference>
<keyword evidence="2" id="KW-0597">Phosphoprotein</keyword>
<evidence type="ECO:0000256" key="2">
    <source>
        <dbReference type="ARBA" id="ARBA00022553"/>
    </source>
</evidence>
<feature type="compositionally biased region" description="Basic and acidic residues" evidence="11">
    <location>
        <begin position="65"/>
        <end position="74"/>
    </location>
</feature>
<feature type="compositionally biased region" description="Basic and acidic residues" evidence="11">
    <location>
        <begin position="1474"/>
        <end position="1494"/>
    </location>
</feature>
<sequence length="2435" mass="267190">MDPEQSQKSTKKAEESPRKRLPKGEAFQASISSTATYQGSSASSQGTPLRDIISQQHFSGSLSIPREESQEKTGHQKQPKPSSFEHPPHVSQLQQHALSPAFMSPGKPEHVLEGPTWQLVDPVRPGPSGSFSSPGLHSHHSQLLPSHSPIIPGEDMPSVQKVYIPRPSQVSLKQAEEVHKKEKKPQKPGKYICQYCSRPCAKPSVLQKHIRSHTGERPYPCIPCGFSFKTKSNLYKHRKSHAHRIKAGLASGIGAEMYPSSLEMERIGGEDFEEPTEGESTDSEEETGAMSGHSVELSPRQKHTLLSSSLLSGGSQGSSHDRCSLSHSSMSQSLEDSTQFVEPSSDHALSHKSEDTHTIKQKLALRLSERKKVIDEQAFLSPGSKGSTESGYFSRSESAEQQISPPNTNAKSYAEIIFGKCGRIGQRTAALAANTTQGFPHLSTEEKPSMVPLSVPRTQVIEHITKLITINEAVVDTSEIDSVKPRRSSLSRRSSIESPKSGVYREPFHEKIKPEQSLLSLQQSHSATETVPLLRSHSMPSAACTISSPHTFRGSYSFDDHIMEPEVLSRSQAFSSHPRMLKRQPAIELPLGVEYVSEEVSSANKETVSKPPEEPETKESDLTKKSRKGPKVKGFMYECNVCGARYKKRDNYEAHKKYYCSELQLSKPRSSTSHTSSETEKSVADPDTWPQMMHYKLGSSLELTPLRKRRKEKSLGDDEEPPAFELSDTPSSSTGPGTQFANPASSDVTLNLTRESIKSPADPGKSAPSDVSASFHSRNTKPASSAEGKERRTTSKEISVIQHTSSFEKSDSIEQVSSLEGEDKPLSQYSSQPTPQHSRPPHSLQPKLVRQPNIQVPEILVTEEPDRPETEPEPPPKEPEKTEEFQWPQRSQTLSQLPAEKLPPKKKRLRLAEMAQSSGESSFESVSLTRSPSQESSISHGSSHSVSFDREDHSKSESTSQPSESHPKPPGVGSHMLMVPSHHHHSREMRRSASEQTPNVSHPSQMSETRSKSFDYGSLSSTPASTPGPSASSAPQERRKCFLVRQASLTRHPEHEPDSAPTGRPETEDPIPSSSKSPSTSLPHQPSSSSPLPSHGTYPSEKSQPKDSPQPAYTQPYTEALQVFHHPVPQLTLHEKQFMSPQVSIFPYQHLLPQPGQSAELFAAHTMSDILSAQFTMPQIPPSIFQTPPLPLPQTLIHPGPLHIAPPLMSHPAEVPFRQHTSFLPVHYPGSSPIPSAFFLPLQSQFALQLPGESGGHLPQIKSSLFPAAGTSSLSPCTEYSLDSRLHPLTCTSPSVSVSTSQLVVPTRSDPMVSLVVPVRIQTNMPSYGSAMYTTLSQILVTQSQCSSSSIVLPKFDDRQPKGTLVCSADVHGLGFDLAQMITEDQRNLFQSPYLRVPLPLPERKAYMPLTSPSDSVLGLEGGPSTVGGSKRMLSPAGSLELTMETQQQKRVKEEEVSEAEEKLEVVKPPSATEEGKKQDKSHFLTESQGRVEVETPPSLSLEQSEPKEIPSTLQQAVSHSGSPSFEALEEYKQPAGKQFLSKAPLQPVKKEDSKELVEQSPPNPPSPAPLSEVTHSAMKSREGTDTKKVLQFPSLHTTTNVSWCYLNYIKPNHIQQVDRRSSVYASWCISLYNPNLPGISTKAALSLLRSKQKVSKETYTMATAPRPEAGRLVPSSSRKPKMTEVHLPSLLSNEGRKDITRAEKEEDKRGKSEEEALVTKRGEPVRIKIFEGGYKSNEEYVYVRGRGRGKYVCEECGIRCKKPSMLKKHIRTHTDVRPYVCKYCNFAFKTKGNLTKHMKSKAHSKKCQEMGVLVSSLVDLEAEEGTSEDLFQDSEGREGSEPIEEHQFSDLEESDDDDDNEDEEDEEEEESQDEPPLKLPEGKHSTLPMHSSGGSPSSQEEGTEISLSVAQETVSSSQKVGEGQQASSSGLETKWSADIMDLSTSKDTSPRKRWSPSQDSGRGGGSSRPMLARKHLLTKNETSPKRFSPTGELSSLRCLSPGRGLSPCQRVSPRREASPLRCVSPRLELSPSRHLSPRRELSPRTYLPPEGEVSPVRHSSPSREMSSVRYLSLKKVSSPGCSESSRYPSPGKEDLPGTSKSAADDKVQSSYQAQHGILSSMPLPHRFFAVSFPSPVQKIEPRSPTCSPGITQPVCSRPLQAPHEIHVHAPSRGEENVFSHLPLHSQQLTRTPYPMIPIGGIQMVQARPSTHPSLVPSSVVSLQAEYFASGGSSFTEFSRAPKRDEEPQVPREPSSASVSPVAKVSKYTLSPELASSGCLEEKMRTSELQQKTDQEEYRVKMFAESSHAEQAGCSASPASPSTTDEHSPKPSTSGEEPLKKPGKKQSGSSSTSFESSCTFISDLPSQPLDRSSSTGCLSEPSSSHSHAQPFSVRRRNLSGEPSRQGGTSRKSSPQLEHADLGQTQKKVDENTGST</sequence>
<feature type="domain" description="C2H2-type" evidence="12">
    <location>
        <begin position="1752"/>
        <end position="1779"/>
    </location>
</feature>
<evidence type="ECO:0000259" key="13">
    <source>
        <dbReference type="PROSITE" id="PS51811"/>
    </source>
</evidence>
<keyword evidence="8" id="KW-0804">Transcription</keyword>
<dbReference type="PROSITE" id="PS51811">
    <property type="entry name" value="ZF_CCHC_HIVEP"/>
    <property type="match status" value="1"/>
</dbReference>
<dbReference type="SUPFAM" id="SSF57667">
    <property type="entry name" value="beta-beta-alpha zinc fingers"/>
    <property type="match status" value="3"/>
</dbReference>
<feature type="compositionally biased region" description="Basic and acidic residues" evidence="11">
    <location>
        <begin position="1835"/>
        <end position="1850"/>
    </location>
</feature>
<dbReference type="InterPro" id="IPR013087">
    <property type="entry name" value="Znf_C2H2_type"/>
</dbReference>
<feature type="region of interest" description="Disordered" evidence="11">
    <location>
        <begin position="1689"/>
        <end position="1718"/>
    </location>
</feature>
<feature type="compositionally biased region" description="Polar residues" evidence="11">
    <location>
        <begin position="29"/>
        <end position="62"/>
    </location>
</feature>
<feature type="compositionally biased region" description="Polar residues" evidence="11">
    <location>
        <begin position="739"/>
        <end position="754"/>
    </location>
</feature>
<name>A0A8C0B6D6_9AVES</name>
<feature type="compositionally biased region" description="Low complexity" evidence="11">
    <location>
        <begin position="917"/>
        <end position="946"/>
    </location>
</feature>
<evidence type="ECO:0000313" key="14">
    <source>
        <dbReference type="Ensembl" id="ENSBJAP00000012244.1"/>
    </source>
</evidence>
<feature type="compositionally biased region" description="Polar residues" evidence="11">
    <location>
        <begin position="2369"/>
        <end position="2389"/>
    </location>
</feature>
<feature type="compositionally biased region" description="Basic and acidic residues" evidence="11">
    <location>
        <begin position="864"/>
        <end position="884"/>
    </location>
</feature>
<feature type="domain" description="C2H2-type" evidence="12">
    <location>
        <begin position="219"/>
        <end position="246"/>
    </location>
</feature>
<comment type="subcellular location">
    <subcellularLocation>
        <location evidence="1">Nucleus</location>
    </subcellularLocation>
</comment>
<feature type="compositionally biased region" description="Basic and acidic residues" evidence="11">
    <location>
        <begin position="2240"/>
        <end position="2250"/>
    </location>
</feature>
<feature type="compositionally biased region" description="Low complexity" evidence="11">
    <location>
        <begin position="666"/>
        <end position="676"/>
    </location>
</feature>
<feature type="region of interest" description="Disordered" evidence="11">
    <location>
        <begin position="1538"/>
        <end position="1586"/>
    </location>
</feature>
<dbReference type="PROSITE" id="PS00028">
    <property type="entry name" value="ZINC_FINGER_C2H2_1"/>
    <property type="match status" value="4"/>
</dbReference>
<dbReference type="SMART" id="SM00451">
    <property type="entry name" value="ZnF_U1"/>
    <property type="match status" value="1"/>
</dbReference>
<dbReference type="Ensembl" id="ENSBJAT00000012584.1">
    <property type="protein sequence ID" value="ENSBJAP00000012244.1"/>
    <property type="gene ID" value="ENSBJAG00000008235.1"/>
</dbReference>
<reference evidence="14" key="1">
    <citation type="submission" date="2025-08" db="UniProtKB">
        <authorList>
            <consortium name="Ensembl"/>
        </authorList>
    </citation>
    <scope>IDENTIFICATION</scope>
</reference>
<feature type="region of interest" description="Disordered" evidence="11">
    <location>
        <begin position="600"/>
        <end position="629"/>
    </location>
</feature>
<evidence type="ECO:0000256" key="1">
    <source>
        <dbReference type="ARBA" id="ARBA00004123"/>
    </source>
</evidence>
<dbReference type="GO" id="GO:0000981">
    <property type="term" value="F:DNA-binding transcription factor activity, RNA polymerase II-specific"/>
    <property type="evidence" value="ECO:0007669"/>
    <property type="project" value="TreeGrafter"/>
</dbReference>
<keyword evidence="5 10" id="KW-0863">Zinc-finger</keyword>
<dbReference type="PANTHER" id="PTHR45944:SF5">
    <property type="entry name" value="TRANSCRIPTION FACTOR HIVEP3"/>
    <property type="match status" value="1"/>
</dbReference>
<keyword evidence="15" id="KW-1185">Reference proteome</keyword>
<feature type="compositionally biased region" description="Basic and acidic residues" evidence="11">
    <location>
        <begin position="1695"/>
        <end position="1718"/>
    </location>
</feature>
<organism evidence="14 15">
    <name type="scientific">Buteo japonicus</name>
    <dbReference type="NCBI Taxonomy" id="224669"/>
    <lineage>
        <taxon>Eukaryota</taxon>
        <taxon>Metazoa</taxon>
        <taxon>Chordata</taxon>
        <taxon>Craniata</taxon>
        <taxon>Vertebrata</taxon>
        <taxon>Euteleostomi</taxon>
        <taxon>Archelosauria</taxon>
        <taxon>Archosauria</taxon>
        <taxon>Dinosauria</taxon>
        <taxon>Saurischia</taxon>
        <taxon>Theropoda</taxon>
        <taxon>Coelurosauria</taxon>
        <taxon>Aves</taxon>
        <taxon>Neognathae</taxon>
        <taxon>Neoaves</taxon>
        <taxon>Telluraves</taxon>
        <taxon>Accipitrimorphae</taxon>
        <taxon>Accipitriformes</taxon>
        <taxon>Accipitridae</taxon>
        <taxon>Accipitrinae</taxon>
        <taxon>Buteo</taxon>
    </lineage>
</organism>
<protein>
    <submittedName>
        <fullName evidence="14">HIVEP zinc finger 3</fullName>
    </submittedName>
</protein>
<accession>A0A8C0B6D6</accession>
<feature type="compositionally biased region" description="Low complexity" evidence="11">
    <location>
        <begin position="2254"/>
        <end position="2264"/>
    </location>
</feature>
<evidence type="ECO:0000256" key="10">
    <source>
        <dbReference type="PROSITE-ProRule" id="PRU00042"/>
    </source>
</evidence>
<feature type="compositionally biased region" description="Polar residues" evidence="11">
    <location>
        <begin position="1906"/>
        <end position="1932"/>
    </location>
</feature>
<feature type="region of interest" description="Disordered" evidence="11">
    <location>
        <begin position="2279"/>
        <end position="2435"/>
    </location>
</feature>
<feature type="compositionally biased region" description="Basic and acidic residues" evidence="11">
    <location>
        <begin position="2426"/>
        <end position="2435"/>
    </location>
</feature>
<evidence type="ECO:0000256" key="7">
    <source>
        <dbReference type="ARBA" id="ARBA00023015"/>
    </source>
</evidence>
<feature type="region of interest" description="Disordered" evidence="11">
    <location>
        <begin position="1410"/>
        <end position="1525"/>
    </location>
</feature>
<feature type="compositionally biased region" description="Acidic residues" evidence="11">
    <location>
        <begin position="271"/>
        <end position="287"/>
    </location>
</feature>
<evidence type="ECO:0000256" key="5">
    <source>
        <dbReference type="ARBA" id="ARBA00022771"/>
    </source>
</evidence>
<evidence type="ECO:0000256" key="3">
    <source>
        <dbReference type="ARBA" id="ARBA00022723"/>
    </source>
</evidence>
<feature type="domain" description="C2H2-type" evidence="12">
    <location>
        <begin position="637"/>
        <end position="664"/>
    </location>
</feature>
<feature type="compositionally biased region" description="Low complexity" evidence="11">
    <location>
        <begin position="325"/>
        <end position="337"/>
    </location>
</feature>
<keyword evidence="6" id="KW-0862">Zinc</keyword>
<feature type="region of interest" description="Disordered" evidence="11">
    <location>
        <begin position="665"/>
        <end position="1113"/>
    </location>
</feature>
<keyword evidence="7" id="KW-0805">Transcription regulation</keyword>
<feature type="compositionally biased region" description="Low complexity" evidence="11">
    <location>
        <begin position="1892"/>
        <end position="1901"/>
    </location>
</feature>
<dbReference type="GO" id="GO:0008270">
    <property type="term" value="F:zinc ion binding"/>
    <property type="evidence" value="ECO:0007669"/>
    <property type="project" value="UniProtKB-KW"/>
</dbReference>
<feature type="compositionally biased region" description="Acidic residues" evidence="11">
    <location>
        <begin position="1851"/>
        <end position="1874"/>
    </location>
</feature>
<feature type="compositionally biased region" description="Low complexity" evidence="11">
    <location>
        <begin position="729"/>
        <end position="738"/>
    </location>
</feature>
<dbReference type="GO" id="GO:0005634">
    <property type="term" value="C:nucleus"/>
    <property type="evidence" value="ECO:0007669"/>
    <property type="project" value="UniProtKB-SubCell"/>
</dbReference>
<feature type="compositionally biased region" description="Basic and acidic residues" evidence="11">
    <location>
        <begin position="607"/>
        <end position="624"/>
    </location>
</feature>
<feature type="compositionally biased region" description="Basic and acidic residues" evidence="11">
    <location>
        <begin position="1549"/>
        <end position="1558"/>
    </location>
</feature>
<dbReference type="FunFam" id="3.30.160.60:FF:000083">
    <property type="entry name" value="Immunodeficiency virus type I enhancer binding protein 1"/>
    <property type="match status" value="1"/>
</dbReference>
<feature type="compositionally biased region" description="Basic and acidic residues" evidence="11">
    <location>
        <begin position="344"/>
        <end position="358"/>
    </location>
</feature>
<dbReference type="InterPro" id="IPR003604">
    <property type="entry name" value="Matrin/U1-like-C_Znf_C2H2"/>
</dbReference>
<feature type="compositionally biased region" description="Polar residues" evidence="11">
    <location>
        <begin position="827"/>
        <end position="837"/>
    </location>
</feature>
<feature type="region of interest" description="Disordered" evidence="11">
    <location>
        <begin position="378"/>
        <end position="407"/>
    </location>
</feature>
<evidence type="ECO:0000256" key="4">
    <source>
        <dbReference type="ARBA" id="ARBA00022737"/>
    </source>
</evidence>
<feature type="compositionally biased region" description="Polar residues" evidence="11">
    <location>
        <begin position="2400"/>
        <end position="2415"/>
    </location>
</feature>
<dbReference type="InterPro" id="IPR051969">
    <property type="entry name" value="Zinc-finger_DNA-bd_regulators"/>
</dbReference>
<dbReference type="InterPro" id="IPR034729">
    <property type="entry name" value="Znf_CCHC_HIVEP"/>
</dbReference>
<feature type="compositionally biased region" description="Polar residues" evidence="11">
    <location>
        <begin position="995"/>
        <end position="1008"/>
    </location>
</feature>
<feature type="region of interest" description="Disordered" evidence="11">
    <location>
        <begin position="271"/>
        <end position="358"/>
    </location>
</feature>
<feature type="compositionally biased region" description="Low complexity" evidence="11">
    <location>
        <begin position="1070"/>
        <end position="1095"/>
    </location>
</feature>
<feature type="compositionally biased region" description="Basic and acidic residues" evidence="11">
    <location>
        <begin position="1451"/>
        <end position="1466"/>
    </location>
</feature>
<feature type="compositionally biased region" description="Basic and acidic residues" evidence="11">
    <location>
        <begin position="947"/>
        <end position="956"/>
    </location>
</feature>
<feature type="domain" description="C2H2-type" evidence="12">
    <location>
        <begin position="191"/>
        <end position="218"/>
    </location>
</feature>
<evidence type="ECO:0000256" key="6">
    <source>
        <dbReference type="ARBA" id="ARBA00022833"/>
    </source>
</evidence>
<dbReference type="PROSITE" id="PS50157">
    <property type="entry name" value="ZINC_FINGER_C2H2_2"/>
    <property type="match status" value="5"/>
</dbReference>
<feature type="region of interest" description="Disordered" evidence="11">
    <location>
        <begin position="1824"/>
        <end position="2112"/>
    </location>
</feature>
<evidence type="ECO:0000256" key="8">
    <source>
        <dbReference type="ARBA" id="ARBA00023163"/>
    </source>
</evidence>
<dbReference type="PANTHER" id="PTHR45944">
    <property type="entry name" value="SCHNURRI, ISOFORM F"/>
    <property type="match status" value="1"/>
</dbReference>
<keyword evidence="3" id="KW-0479">Metal-binding</keyword>